<accession>A0A085LS40</accession>
<name>A0A085LS40_9BILA</name>
<proteinExistence type="predicted"/>
<feature type="region of interest" description="Disordered" evidence="1">
    <location>
        <begin position="101"/>
        <end position="131"/>
    </location>
</feature>
<dbReference type="EMBL" id="KL363314">
    <property type="protein sequence ID" value="KFD47786.1"/>
    <property type="molecule type" value="Genomic_DNA"/>
</dbReference>
<evidence type="ECO:0000313" key="2">
    <source>
        <dbReference type="EMBL" id="KFD47786.1"/>
    </source>
</evidence>
<gene>
    <name evidence="2" type="ORF">M513_11336</name>
</gene>
<dbReference type="Proteomes" id="UP000030764">
    <property type="component" value="Unassembled WGS sequence"/>
</dbReference>
<protein>
    <submittedName>
        <fullName evidence="2">Uncharacterized protein</fullName>
    </submittedName>
</protein>
<sequence length="258" mass="28093">MKKASLMRLRDKCDSLHMTRFCSEPEQCAACSATADAANVRSIATVLFGPGVSFEVSHMLRESMGEGKARFSNEGVLPSGFYDHKDVINIAFEEVRAESTGNAVKADKNGRKPSAEGSSIRSCQTKERKSYVGRMNTSEREVGGAGAEKVEKLWTRGYRERLLRSVETPLRKVLGHALFTGIELGTVLSEIEAMVTVRPLTFVSDDPKDLNALTPFHFLTGRELKGFSDLCLKFSCTAGPGTGWTADDGSSVDSKAPE</sequence>
<keyword evidence="3" id="KW-1185">Reference proteome</keyword>
<feature type="compositionally biased region" description="Basic and acidic residues" evidence="1">
    <location>
        <begin position="105"/>
        <end position="114"/>
    </location>
</feature>
<evidence type="ECO:0000256" key="1">
    <source>
        <dbReference type="SAM" id="MobiDB-lite"/>
    </source>
</evidence>
<organism evidence="2 3">
    <name type="scientific">Trichuris suis</name>
    <name type="common">pig whipworm</name>
    <dbReference type="NCBI Taxonomy" id="68888"/>
    <lineage>
        <taxon>Eukaryota</taxon>
        <taxon>Metazoa</taxon>
        <taxon>Ecdysozoa</taxon>
        <taxon>Nematoda</taxon>
        <taxon>Enoplea</taxon>
        <taxon>Dorylaimia</taxon>
        <taxon>Trichinellida</taxon>
        <taxon>Trichuridae</taxon>
        <taxon>Trichuris</taxon>
    </lineage>
</organism>
<evidence type="ECO:0000313" key="3">
    <source>
        <dbReference type="Proteomes" id="UP000030764"/>
    </source>
</evidence>
<reference evidence="2 3" key="1">
    <citation type="journal article" date="2014" name="Nat. Genet.">
        <title>Genome and transcriptome of the porcine whipworm Trichuris suis.</title>
        <authorList>
            <person name="Jex A.R."/>
            <person name="Nejsum P."/>
            <person name="Schwarz E.M."/>
            <person name="Hu L."/>
            <person name="Young N.D."/>
            <person name="Hall R.S."/>
            <person name="Korhonen P.K."/>
            <person name="Liao S."/>
            <person name="Thamsborg S."/>
            <person name="Xia J."/>
            <person name="Xu P."/>
            <person name="Wang S."/>
            <person name="Scheerlinck J.P."/>
            <person name="Hofmann A."/>
            <person name="Sternberg P.W."/>
            <person name="Wang J."/>
            <person name="Gasser R.B."/>
        </authorList>
    </citation>
    <scope>NUCLEOTIDE SEQUENCE [LARGE SCALE GENOMIC DNA]</scope>
    <source>
        <strain evidence="2">DCEP-RM93M</strain>
    </source>
</reference>
<dbReference type="AlphaFoldDB" id="A0A085LS40"/>